<dbReference type="GO" id="GO:0004518">
    <property type="term" value="F:nuclease activity"/>
    <property type="evidence" value="ECO:0007669"/>
    <property type="project" value="UniProtKB-KW"/>
</dbReference>
<reference evidence="9" key="2">
    <citation type="submission" date="2023-07" db="EMBL/GenBank/DDBJ databases">
        <authorList>
            <person name="Bai X.-H."/>
            <person name="Wang H.-H."/>
            <person name="Wang J."/>
            <person name="Ma M.-Y."/>
            <person name="Hu H.-H."/>
            <person name="Song Z.-L."/>
            <person name="Ma H.-G."/>
            <person name="Fan Y."/>
            <person name="Du C.-Y."/>
            <person name="Xu J.-C."/>
        </authorList>
    </citation>
    <scope>NUCLEOTIDE SEQUENCE</scope>
    <source>
        <strain evidence="9">CZ1</strain>
    </source>
</reference>
<dbReference type="PANTHER" id="PTHR33653">
    <property type="entry name" value="RIBONUCLEASE VAPC2"/>
    <property type="match status" value="1"/>
</dbReference>
<feature type="domain" description="PIN" evidence="8">
    <location>
        <begin position="5"/>
        <end position="121"/>
    </location>
</feature>
<dbReference type="InterPro" id="IPR050556">
    <property type="entry name" value="Type_II_TA_system_RNase"/>
</dbReference>
<comment type="cofactor">
    <cofactor evidence="1">
        <name>Mg(2+)</name>
        <dbReference type="ChEBI" id="CHEBI:18420"/>
    </cofactor>
</comment>
<evidence type="ECO:0000256" key="3">
    <source>
        <dbReference type="ARBA" id="ARBA00022722"/>
    </source>
</evidence>
<evidence type="ECO:0000256" key="6">
    <source>
        <dbReference type="ARBA" id="ARBA00022842"/>
    </source>
</evidence>
<sequence>MNKSLLDTDIFSEILRAKNPAVIARANAYFARFECYTISAMTVMEIVQGWHRLQRDDRISQFLDTIDTAEVLPMTIEVAELAGRMFGDLQRNGQPIGVADTVIAATAIESNLVLVTGNQAHYQRIQALNYDLIIDNWR</sequence>
<dbReference type="InterPro" id="IPR002716">
    <property type="entry name" value="PIN_dom"/>
</dbReference>
<dbReference type="GO" id="GO:0016787">
    <property type="term" value="F:hydrolase activity"/>
    <property type="evidence" value="ECO:0007669"/>
    <property type="project" value="UniProtKB-KW"/>
</dbReference>
<keyword evidence="3" id="KW-0540">Nuclease</keyword>
<reference evidence="9" key="1">
    <citation type="journal article" date="2023" name="Plants (Basel)">
        <title>Genomic Analysis of Leptolyngbya boryana CZ1 Reveals Efficient Carbon Fixation Modules.</title>
        <authorList>
            <person name="Bai X."/>
            <person name="Wang H."/>
            <person name="Cheng W."/>
            <person name="Wang J."/>
            <person name="Ma M."/>
            <person name="Hu H."/>
            <person name="Song Z."/>
            <person name="Ma H."/>
            <person name="Fan Y."/>
            <person name="Du C."/>
            <person name="Xu J."/>
        </authorList>
    </citation>
    <scope>NUCLEOTIDE SEQUENCE</scope>
    <source>
        <strain evidence="9">CZ1</strain>
    </source>
</reference>
<evidence type="ECO:0000256" key="5">
    <source>
        <dbReference type="ARBA" id="ARBA00022801"/>
    </source>
</evidence>
<evidence type="ECO:0000256" key="4">
    <source>
        <dbReference type="ARBA" id="ARBA00022723"/>
    </source>
</evidence>
<comment type="similarity">
    <text evidence="7">Belongs to the PINc/VapC protein family.</text>
</comment>
<name>A0AA96WUH9_LEPBY</name>
<accession>A0AA96WUH9</accession>
<evidence type="ECO:0000256" key="1">
    <source>
        <dbReference type="ARBA" id="ARBA00001946"/>
    </source>
</evidence>
<keyword evidence="5" id="KW-0378">Hydrolase</keyword>
<dbReference type="PANTHER" id="PTHR33653:SF1">
    <property type="entry name" value="RIBONUCLEASE VAPC2"/>
    <property type="match status" value="1"/>
</dbReference>
<protein>
    <submittedName>
        <fullName evidence="9">Type II toxin-antitoxin system VapC family toxin</fullName>
    </submittedName>
</protein>
<dbReference type="AlphaFoldDB" id="A0AA96WUH9"/>
<dbReference type="Pfam" id="PF01850">
    <property type="entry name" value="PIN"/>
    <property type="match status" value="1"/>
</dbReference>
<keyword evidence="4" id="KW-0479">Metal-binding</keyword>
<evidence type="ECO:0000313" key="9">
    <source>
        <dbReference type="EMBL" id="WNZ46005.1"/>
    </source>
</evidence>
<evidence type="ECO:0000259" key="8">
    <source>
        <dbReference type="Pfam" id="PF01850"/>
    </source>
</evidence>
<proteinExistence type="inferred from homology"/>
<dbReference type="Gene3D" id="3.40.50.1010">
    <property type="entry name" value="5'-nuclease"/>
    <property type="match status" value="1"/>
</dbReference>
<dbReference type="EMBL" id="CP130144">
    <property type="protein sequence ID" value="WNZ46005.1"/>
    <property type="molecule type" value="Genomic_DNA"/>
</dbReference>
<dbReference type="GO" id="GO:0046872">
    <property type="term" value="F:metal ion binding"/>
    <property type="evidence" value="ECO:0007669"/>
    <property type="project" value="UniProtKB-KW"/>
</dbReference>
<evidence type="ECO:0000256" key="2">
    <source>
        <dbReference type="ARBA" id="ARBA00022649"/>
    </source>
</evidence>
<dbReference type="CDD" id="cd18751">
    <property type="entry name" value="PIN_VapC4-5_FitB-like"/>
    <property type="match status" value="1"/>
</dbReference>
<dbReference type="InterPro" id="IPR029060">
    <property type="entry name" value="PIN-like_dom_sf"/>
</dbReference>
<organism evidence="9">
    <name type="scientific">Leptolyngbya boryana CZ1</name>
    <dbReference type="NCBI Taxonomy" id="3060204"/>
    <lineage>
        <taxon>Bacteria</taxon>
        <taxon>Bacillati</taxon>
        <taxon>Cyanobacteriota</taxon>
        <taxon>Cyanophyceae</taxon>
        <taxon>Leptolyngbyales</taxon>
        <taxon>Leptolyngbyaceae</taxon>
        <taxon>Leptolyngbya group</taxon>
        <taxon>Leptolyngbya</taxon>
    </lineage>
</organism>
<keyword evidence="6" id="KW-0460">Magnesium</keyword>
<keyword evidence="2" id="KW-1277">Toxin-antitoxin system</keyword>
<gene>
    <name evidence="9" type="ORF">Q2T42_29890</name>
</gene>
<evidence type="ECO:0000256" key="7">
    <source>
        <dbReference type="ARBA" id="ARBA00038093"/>
    </source>
</evidence>
<dbReference type="SUPFAM" id="SSF88723">
    <property type="entry name" value="PIN domain-like"/>
    <property type="match status" value="1"/>
</dbReference>